<proteinExistence type="predicted"/>
<accession>A0ABD4TF42</accession>
<dbReference type="Gene3D" id="3.40.30.10">
    <property type="entry name" value="Glutaredoxin"/>
    <property type="match status" value="1"/>
</dbReference>
<sequence>MAVKVISFYQEGCMGCEEQTPILRQVEKDLGIVIEEIDAVKNPQHIKTYNLRVTPTTLVLEGDEVRERMEGLVHREDLEAAIRRHLSQPLPR</sequence>
<dbReference type="InterPro" id="IPR013766">
    <property type="entry name" value="Thioredoxin_domain"/>
</dbReference>
<name>A0ABD4TF42_9EURY</name>
<protein>
    <submittedName>
        <fullName evidence="2">Thioredoxin</fullName>
    </submittedName>
</protein>
<dbReference type="RefSeq" id="WP_250987727.1">
    <property type="nucleotide sequence ID" value="NZ_QFDM01000002.1"/>
</dbReference>
<dbReference type="Pfam" id="PF00085">
    <property type="entry name" value="Thioredoxin"/>
    <property type="match status" value="1"/>
</dbReference>
<dbReference type="Proteomes" id="UP001523230">
    <property type="component" value="Unassembled WGS sequence"/>
</dbReference>
<keyword evidence="3" id="KW-1185">Reference proteome</keyword>
<evidence type="ECO:0000259" key="1">
    <source>
        <dbReference type="Pfam" id="PF00085"/>
    </source>
</evidence>
<reference evidence="2 3" key="1">
    <citation type="submission" date="2018-05" db="EMBL/GenBank/DDBJ databases">
        <title>Isolation and characterization of genus Methanoculleus species and their viruses from deep sea marine sediment offshore southwestern Taiwan.</title>
        <authorList>
            <person name="Wei W.-H."/>
            <person name="Chen W.-C."/>
            <person name="Lai M.-C."/>
            <person name="Chen S.-C."/>
        </authorList>
    </citation>
    <scope>NUCLEOTIDE SEQUENCE [LARGE SCALE GENOMIC DNA]</scope>
    <source>
        <strain evidence="2 3">CWC-02</strain>
    </source>
</reference>
<dbReference type="EMBL" id="QFDM01000002">
    <property type="protein sequence ID" value="MCM2466478.1"/>
    <property type="molecule type" value="Genomic_DNA"/>
</dbReference>
<feature type="domain" description="Thioredoxin" evidence="1">
    <location>
        <begin position="5"/>
        <end position="83"/>
    </location>
</feature>
<dbReference type="AlphaFoldDB" id="A0ABD4TF42"/>
<gene>
    <name evidence="2" type="ORF">DIC75_09205</name>
</gene>
<dbReference type="CDD" id="cd02947">
    <property type="entry name" value="TRX_family"/>
    <property type="match status" value="1"/>
</dbReference>
<evidence type="ECO:0000313" key="3">
    <source>
        <dbReference type="Proteomes" id="UP001523230"/>
    </source>
</evidence>
<dbReference type="InterPro" id="IPR036249">
    <property type="entry name" value="Thioredoxin-like_sf"/>
</dbReference>
<organism evidence="2 3">
    <name type="scientific">Methanoculleus oceani</name>
    <dbReference type="NCBI Taxonomy" id="2184756"/>
    <lineage>
        <taxon>Archaea</taxon>
        <taxon>Methanobacteriati</taxon>
        <taxon>Methanobacteriota</taxon>
        <taxon>Stenosarchaea group</taxon>
        <taxon>Methanomicrobia</taxon>
        <taxon>Methanomicrobiales</taxon>
        <taxon>Methanomicrobiaceae</taxon>
        <taxon>Methanoculleus</taxon>
    </lineage>
</organism>
<evidence type="ECO:0000313" key="2">
    <source>
        <dbReference type="EMBL" id="MCM2466478.1"/>
    </source>
</evidence>
<dbReference type="SUPFAM" id="SSF52833">
    <property type="entry name" value="Thioredoxin-like"/>
    <property type="match status" value="1"/>
</dbReference>
<comment type="caution">
    <text evidence="2">The sequence shown here is derived from an EMBL/GenBank/DDBJ whole genome shotgun (WGS) entry which is preliminary data.</text>
</comment>